<accession>A0AAD1U8Y7</accession>
<dbReference type="Proteomes" id="UP001295684">
    <property type="component" value="Unassembled WGS sequence"/>
</dbReference>
<evidence type="ECO:0000313" key="2">
    <source>
        <dbReference type="Proteomes" id="UP001295684"/>
    </source>
</evidence>
<dbReference type="InterPro" id="IPR011989">
    <property type="entry name" value="ARM-like"/>
</dbReference>
<organism evidence="1 2">
    <name type="scientific">Euplotes crassus</name>
    <dbReference type="NCBI Taxonomy" id="5936"/>
    <lineage>
        <taxon>Eukaryota</taxon>
        <taxon>Sar</taxon>
        <taxon>Alveolata</taxon>
        <taxon>Ciliophora</taxon>
        <taxon>Intramacronucleata</taxon>
        <taxon>Spirotrichea</taxon>
        <taxon>Hypotrichia</taxon>
        <taxon>Euplotida</taxon>
        <taxon>Euplotidae</taxon>
        <taxon>Moneuplotes</taxon>
    </lineage>
</organism>
<dbReference type="EMBL" id="CAMPGE010004697">
    <property type="protein sequence ID" value="CAI2363545.1"/>
    <property type="molecule type" value="Genomic_DNA"/>
</dbReference>
<reference evidence="1" key="1">
    <citation type="submission" date="2023-07" db="EMBL/GenBank/DDBJ databases">
        <authorList>
            <consortium name="AG Swart"/>
            <person name="Singh M."/>
            <person name="Singh A."/>
            <person name="Seah K."/>
            <person name="Emmerich C."/>
        </authorList>
    </citation>
    <scope>NUCLEOTIDE SEQUENCE</scope>
    <source>
        <strain evidence="1">DP1</strain>
    </source>
</reference>
<name>A0AAD1U8Y7_EUPCR</name>
<dbReference type="InterPro" id="IPR016024">
    <property type="entry name" value="ARM-type_fold"/>
</dbReference>
<comment type="caution">
    <text evidence="1">The sequence shown here is derived from an EMBL/GenBank/DDBJ whole genome shotgun (WGS) entry which is preliminary data.</text>
</comment>
<dbReference type="AlphaFoldDB" id="A0AAD1U8Y7"/>
<sequence length="561" mass="64421">MEDKEWEARRAMFTKVKFADPLVKRENFMVNLRKENRRKIFKKKRSEIQVPSLSDAYDTSATEGEDYTPWDPNTKDVLEDLLNVLKNTWDKGYCFEACHDKKLLTCLSEYLSDYINSPSIVGTQQKELIVCVTLKILLDMTALEGYSDTEFVNYSYQECKFSILLRKLIMKACEAISNLGPTIGHESKVEEVYRNLGFIQRSIAILQNYLCSNKDNFYDDIAACDMHECFHTMFLVFSKNAPEIEYNYMEDTYELYADMIYCTNVMIHSFPSDSLATSLDCIEIIIKSIFQGAGYSDIKVTKERYQDLIFSCCAAIESVCSTQEDGLAKFCDEKSKIVQIVEIANECLAENSKANIKILIKISKLIKTLSEKSYDQKYEDAKLFPCLFNILNKVNNPDVEEYLTDAIIKFLGNSRHILEDLSNAKNLKFLLDIGAGSTYHAKSNIADIFTELMILKKLNSLCDTPKNESIVEKYINSQKELVDGINSLSFNILEDFQSAVEAQDNALKLVKYLVNNELVDPSETLHRLEQIVPVSTSTAEDMLEFIDFYREELSDFDYYSD</sequence>
<dbReference type="Gene3D" id="1.25.10.10">
    <property type="entry name" value="Leucine-rich Repeat Variant"/>
    <property type="match status" value="1"/>
</dbReference>
<keyword evidence="2" id="KW-1185">Reference proteome</keyword>
<evidence type="ECO:0000313" key="1">
    <source>
        <dbReference type="EMBL" id="CAI2363545.1"/>
    </source>
</evidence>
<dbReference type="SUPFAM" id="SSF48371">
    <property type="entry name" value="ARM repeat"/>
    <property type="match status" value="1"/>
</dbReference>
<protein>
    <submittedName>
        <fullName evidence="1">Uncharacterized protein</fullName>
    </submittedName>
</protein>
<gene>
    <name evidence="1" type="ORF">ECRASSUSDP1_LOCUS4881</name>
</gene>
<proteinExistence type="predicted"/>